<protein>
    <submittedName>
        <fullName evidence="1">Uncharacterized protein</fullName>
    </submittedName>
</protein>
<proteinExistence type="predicted"/>
<organism evidence="1 2">
    <name type="scientific">Rhodococcus hoagii</name>
    <name type="common">Corynebacterium equii</name>
    <dbReference type="NCBI Taxonomy" id="43767"/>
    <lineage>
        <taxon>Bacteria</taxon>
        <taxon>Bacillati</taxon>
        <taxon>Actinomycetota</taxon>
        <taxon>Actinomycetes</taxon>
        <taxon>Mycobacteriales</taxon>
        <taxon>Nocardiaceae</taxon>
        <taxon>Prescottella</taxon>
    </lineage>
</organism>
<comment type="caution">
    <text evidence="1">The sequence shown here is derived from an EMBL/GenBank/DDBJ whole genome shotgun (WGS) entry which is preliminary data.</text>
</comment>
<gene>
    <name evidence="1" type="ORF">GS441_21960</name>
</gene>
<evidence type="ECO:0000313" key="2">
    <source>
        <dbReference type="Proteomes" id="UP000808906"/>
    </source>
</evidence>
<dbReference type="Proteomes" id="UP000808906">
    <property type="component" value="Unassembled WGS sequence"/>
</dbReference>
<sequence>MAQKPFRLNRAGVGKILKQEKLAKAVTAVAQQIGGAVRGRVGTDVVVRVDPYTTDRGAAAVVIADRYGAAMQASDGALTKAAASVGLSVTSR</sequence>
<dbReference type="EMBL" id="WUXR01000017">
    <property type="protein sequence ID" value="MBM4567985.1"/>
    <property type="molecule type" value="Genomic_DNA"/>
</dbReference>
<dbReference type="AlphaFoldDB" id="A0A9Q2P9A4"/>
<name>A0A9Q2P9A4_RHOHA</name>
<reference evidence="1" key="1">
    <citation type="submission" date="2019-11" db="EMBL/GenBank/DDBJ databases">
        <title>Spread of Macrolides and rifampicin resistant Rhodococcus equi in clinical isolates in the USA.</title>
        <authorList>
            <person name="Alvarez-Narvaez S."/>
            <person name="Huber L."/>
            <person name="Cohen N.D."/>
            <person name="Slovis N."/>
            <person name="Greiter M."/>
            <person name="Giguere S."/>
            <person name="Hart K."/>
        </authorList>
    </citation>
    <scope>NUCLEOTIDE SEQUENCE</scope>
    <source>
        <strain evidence="1">Lh_17</strain>
    </source>
</reference>
<evidence type="ECO:0000313" key="1">
    <source>
        <dbReference type="EMBL" id="MBM4567985.1"/>
    </source>
</evidence>
<accession>A0A9Q2P9A4</accession>